<evidence type="ECO:0000256" key="3">
    <source>
        <dbReference type="PROSITE-ProRule" id="PRU00023"/>
    </source>
</evidence>
<dbReference type="OrthoDB" id="194358at2759"/>
<feature type="repeat" description="ANK" evidence="3">
    <location>
        <begin position="30"/>
        <end position="62"/>
    </location>
</feature>
<evidence type="ECO:0000313" key="6">
    <source>
        <dbReference type="Proteomes" id="UP000332933"/>
    </source>
</evidence>
<dbReference type="SMART" id="SM00248">
    <property type="entry name" value="ANK"/>
    <property type="match status" value="5"/>
</dbReference>
<dbReference type="InterPro" id="IPR002110">
    <property type="entry name" value="Ankyrin_rpt"/>
</dbReference>
<dbReference type="PANTHER" id="PTHR24198">
    <property type="entry name" value="ANKYRIN REPEAT AND PROTEIN KINASE DOMAIN-CONTAINING PROTEIN"/>
    <property type="match status" value="1"/>
</dbReference>
<dbReference type="PROSITE" id="PS50297">
    <property type="entry name" value="ANK_REP_REGION"/>
    <property type="match status" value="3"/>
</dbReference>
<dbReference type="Gene3D" id="1.25.40.20">
    <property type="entry name" value="Ankyrin repeat-containing domain"/>
    <property type="match status" value="2"/>
</dbReference>
<organism evidence="5 6">
    <name type="scientific">Aphanomyces stellatus</name>
    <dbReference type="NCBI Taxonomy" id="120398"/>
    <lineage>
        <taxon>Eukaryota</taxon>
        <taxon>Sar</taxon>
        <taxon>Stramenopiles</taxon>
        <taxon>Oomycota</taxon>
        <taxon>Saprolegniomycetes</taxon>
        <taxon>Saprolegniales</taxon>
        <taxon>Verrucalvaceae</taxon>
        <taxon>Aphanomyces</taxon>
    </lineage>
</organism>
<evidence type="ECO:0000256" key="1">
    <source>
        <dbReference type="ARBA" id="ARBA00022737"/>
    </source>
</evidence>
<reference evidence="5 6" key="1">
    <citation type="submission" date="2019-03" db="EMBL/GenBank/DDBJ databases">
        <authorList>
            <person name="Gaulin E."/>
            <person name="Dumas B."/>
        </authorList>
    </citation>
    <scope>NUCLEOTIDE SEQUENCE [LARGE SCALE GENOMIC DNA]</scope>
    <source>
        <strain evidence="5">CBS 568.67</strain>
    </source>
</reference>
<feature type="repeat" description="ANK" evidence="3">
    <location>
        <begin position="133"/>
        <end position="165"/>
    </location>
</feature>
<accession>A0A485LCC6</accession>
<evidence type="ECO:0000313" key="5">
    <source>
        <dbReference type="EMBL" id="VFT95382.1"/>
    </source>
</evidence>
<reference evidence="4" key="2">
    <citation type="submission" date="2019-06" db="EMBL/GenBank/DDBJ databases">
        <title>Genomics analysis of Aphanomyces spp. identifies a new class of oomycete effector associated with host adaptation.</title>
        <authorList>
            <person name="Gaulin E."/>
        </authorList>
    </citation>
    <scope>NUCLEOTIDE SEQUENCE</scope>
    <source>
        <strain evidence="4">CBS 578.67</strain>
    </source>
</reference>
<dbReference type="Pfam" id="PF00023">
    <property type="entry name" value="Ank"/>
    <property type="match status" value="1"/>
</dbReference>
<dbReference type="Pfam" id="PF12796">
    <property type="entry name" value="Ank_2"/>
    <property type="match status" value="2"/>
</dbReference>
<sequence length="310" mass="33706">MAGDFDLLVETLDQGGASIQNLIDSVDAATGMTPLHHSCRHGFVDIACYLVRHGAAVGVVDKFKKSPLHYACHFGHHEVVYVYLDCERVTLDKFYYMNEAKLTCLQTAAARGYVTIMRLLLLHGDVVDGLNEAGETALHLTAQYNHVEAAKLLVQCGASIQTKAAGTGDTPLHVACRHGATDVAVFLVQLGQSIHQTNGDVVPQSALQLARNCGHSMVANAIVEAAKTVRATRAASDMQMEQDSLQLFDAAKHAFREAKAARVRARAESKRSQRIQEMEAINTYLKAVRSGVSLVEAENIFATFPRLAHI</sequence>
<feature type="repeat" description="ANK" evidence="3">
    <location>
        <begin position="167"/>
        <end position="199"/>
    </location>
</feature>
<keyword evidence="2 3" id="KW-0040">ANK repeat</keyword>
<proteinExistence type="predicted"/>
<dbReference type="EMBL" id="VJMH01006402">
    <property type="protein sequence ID" value="KAF0689932.1"/>
    <property type="molecule type" value="Genomic_DNA"/>
</dbReference>
<dbReference type="EMBL" id="CAADRA010006423">
    <property type="protein sequence ID" value="VFT95382.1"/>
    <property type="molecule type" value="Genomic_DNA"/>
</dbReference>
<protein>
    <submittedName>
        <fullName evidence="5">Aste57867_18647 protein</fullName>
    </submittedName>
</protein>
<dbReference type="InterPro" id="IPR036770">
    <property type="entry name" value="Ankyrin_rpt-contain_sf"/>
</dbReference>
<dbReference type="Proteomes" id="UP000332933">
    <property type="component" value="Unassembled WGS sequence"/>
</dbReference>
<dbReference type="PANTHER" id="PTHR24198:SF165">
    <property type="entry name" value="ANKYRIN REPEAT-CONTAINING PROTEIN-RELATED"/>
    <property type="match status" value="1"/>
</dbReference>
<keyword evidence="6" id="KW-1185">Reference proteome</keyword>
<keyword evidence="1" id="KW-0677">Repeat</keyword>
<dbReference type="AlphaFoldDB" id="A0A485LCC6"/>
<evidence type="ECO:0000256" key="2">
    <source>
        <dbReference type="ARBA" id="ARBA00023043"/>
    </source>
</evidence>
<evidence type="ECO:0000313" key="4">
    <source>
        <dbReference type="EMBL" id="KAF0689932.1"/>
    </source>
</evidence>
<dbReference type="SUPFAM" id="SSF48403">
    <property type="entry name" value="Ankyrin repeat"/>
    <property type="match status" value="1"/>
</dbReference>
<gene>
    <name evidence="5" type="primary">Aste57867_18647</name>
    <name evidence="4" type="ORF">As57867_018585</name>
    <name evidence="5" type="ORF">ASTE57867_18647</name>
</gene>
<dbReference type="PROSITE" id="PS50088">
    <property type="entry name" value="ANK_REPEAT"/>
    <property type="match status" value="3"/>
</dbReference>
<name>A0A485LCC6_9STRA</name>